<dbReference type="GO" id="GO:0016757">
    <property type="term" value="F:glycosyltransferase activity"/>
    <property type="evidence" value="ECO:0007669"/>
    <property type="project" value="InterPro"/>
</dbReference>
<evidence type="ECO:0000313" key="2">
    <source>
        <dbReference type="Proteomes" id="UP000559182"/>
    </source>
</evidence>
<dbReference type="SUPFAM" id="SSF53448">
    <property type="entry name" value="Nucleotide-diphospho-sugar transferases"/>
    <property type="match status" value="1"/>
</dbReference>
<dbReference type="InterPro" id="IPR029044">
    <property type="entry name" value="Nucleotide-diphossugar_trans"/>
</dbReference>
<organism evidence="1 2">
    <name type="scientific">Flexivirga oryzae</name>
    <dbReference type="NCBI Taxonomy" id="1794944"/>
    <lineage>
        <taxon>Bacteria</taxon>
        <taxon>Bacillati</taxon>
        <taxon>Actinomycetota</taxon>
        <taxon>Actinomycetes</taxon>
        <taxon>Micrococcales</taxon>
        <taxon>Dermacoccaceae</taxon>
        <taxon>Flexivirga</taxon>
    </lineage>
</organism>
<keyword evidence="2" id="KW-1185">Reference proteome</keyword>
<evidence type="ECO:0008006" key="3">
    <source>
        <dbReference type="Google" id="ProtNLM"/>
    </source>
</evidence>
<dbReference type="Pfam" id="PF05704">
    <property type="entry name" value="Caps_synth"/>
    <property type="match status" value="1"/>
</dbReference>
<evidence type="ECO:0000313" key="1">
    <source>
        <dbReference type="EMBL" id="MBB2893820.1"/>
    </source>
</evidence>
<dbReference type="InterPro" id="IPR008441">
    <property type="entry name" value="AfumC-like_glycosyl_Trfase"/>
</dbReference>
<comment type="caution">
    <text evidence="1">The sequence shown here is derived from an EMBL/GenBank/DDBJ whole genome shotgun (WGS) entry which is preliminary data.</text>
</comment>
<proteinExistence type="predicted"/>
<reference evidence="1 2" key="1">
    <citation type="submission" date="2020-08" db="EMBL/GenBank/DDBJ databases">
        <title>Sequencing the genomes of 1000 actinobacteria strains.</title>
        <authorList>
            <person name="Klenk H.-P."/>
        </authorList>
    </citation>
    <scope>NUCLEOTIDE SEQUENCE [LARGE SCALE GENOMIC DNA]</scope>
    <source>
        <strain evidence="1 2">DSM 105369</strain>
    </source>
</reference>
<name>A0A839N7R1_9MICO</name>
<accession>A0A839N7R1</accession>
<dbReference type="Gene3D" id="3.90.550.20">
    <property type="match status" value="1"/>
</dbReference>
<dbReference type="EMBL" id="JACHVQ010000003">
    <property type="protein sequence ID" value="MBB2893820.1"/>
    <property type="molecule type" value="Genomic_DNA"/>
</dbReference>
<dbReference type="RefSeq" id="WP_183322248.1">
    <property type="nucleotide sequence ID" value="NZ_JACHVQ010000003.1"/>
</dbReference>
<protein>
    <recommendedName>
        <fullName evidence="3">Capsular biosynthesis protein</fullName>
    </recommendedName>
</protein>
<sequence length="364" mass="41805">MSRLNLGGRDNIAQADVEEERDQDLVCQALDGPCNGDWSHALEDFSQCVRAGYNSRSIWLHLASAYERAGRPFRARHLTFITNDLFPSEIYQANRAFAAYAKAPAEREQMALFLHANIHQLRERALAAVTKSKSTARRIYMYWDAEPPPLTRMCFEAARKHLPDGYELVILDAESARRAAPEAVRIGAAASLGKAHVADVIRTHLLAEHGGLWMDATVLVNRRFPSFLAEISQEDFFLFRYRGSRTGNWFWWAEPGSYRLQLIRAALDLWLSEGRVWSNYFMFHDIVEMLYWVDDRYRSDWDAGLALHPRAALAIKRELANPITDVLWDDLLTRSPVNKLTWKFRPEALENPRTAVSRLLRGTQ</sequence>
<dbReference type="AlphaFoldDB" id="A0A839N7R1"/>
<gene>
    <name evidence="1" type="ORF">FHU39_003851</name>
</gene>
<dbReference type="Proteomes" id="UP000559182">
    <property type="component" value="Unassembled WGS sequence"/>
</dbReference>